<dbReference type="AlphaFoldDB" id="A0A559IYW6"/>
<evidence type="ECO:0000256" key="5">
    <source>
        <dbReference type="ARBA" id="ARBA00007417"/>
    </source>
</evidence>
<feature type="binding site" evidence="17">
    <location>
        <position position="158"/>
    </location>
    <ligand>
        <name>NADP(+)</name>
        <dbReference type="ChEBI" id="CHEBI:58349"/>
    </ligand>
</feature>
<comment type="similarity">
    <text evidence="5 15">In the C-terminal section; belongs to the HTP reductase family.</text>
</comment>
<feature type="binding site" evidence="17">
    <location>
        <position position="296"/>
    </location>
    <ligand>
        <name>substrate</name>
    </ligand>
</feature>
<dbReference type="InterPro" id="IPR002125">
    <property type="entry name" value="CMP_dCMP_dom"/>
</dbReference>
<feature type="binding site" evidence="18">
    <location>
        <position position="54"/>
    </location>
    <ligand>
        <name>Zn(2+)</name>
        <dbReference type="ChEBI" id="CHEBI:29105"/>
        <note>catalytic</note>
    </ligand>
</feature>
<evidence type="ECO:0000256" key="9">
    <source>
        <dbReference type="ARBA" id="ARBA00022833"/>
    </source>
</evidence>
<proteinExistence type="inferred from homology"/>
<dbReference type="RefSeq" id="WP_144988688.1">
    <property type="nucleotide sequence ID" value="NZ_VNJK01000001.1"/>
</dbReference>
<dbReference type="InterPro" id="IPR024072">
    <property type="entry name" value="DHFR-like_dom_sf"/>
</dbReference>
<dbReference type="GO" id="GO:0050661">
    <property type="term" value="F:NADP binding"/>
    <property type="evidence" value="ECO:0007669"/>
    <property type="project" value="InterPro"/>
</dbReference>
<dbReference type="UniPathway" id="UPA00275">
    <property type="reaction ID" value="UER00401"/>
</dbReference>
<evidence type="ECO:0000256" key="18">
    <source>
        <dbReference type="PIRSR" id="PIRSR006769-3"/>
    </source>
</evidence>
<feature type="binding site" evidence="18">
    <location>
        <position position="88"/>
    </location>
    <ligand>
        <name>Zn(2+)</name>
        <dbReference type="ChEBI" id="CHEBI:29105"/>
        <note>catalytic</note>
    </ligand>
</feature>
<evidence type="ECO:0000256" key="4">
    <source>
        <dbReference type="ARBA" id="ARBA00005259"/>
    </source>
</evidence>
<dbReference type="PROSITE" id="PS00903">
    <property type="entry name" value="CYT_DCMP_DEAMINASES_1"/>
    <property type="match status" value="1"/>
</dbReference>
<keyword evidence="21" id="KW-1185">Reference proteome</keyword>
<evidence type="ECO:0000313" key="20">
    <source>
        <dbReference type="EMBL" id="TVX92839.1"/>
    </source>
</evidence>
<keyword evidence="8 15" id="KW-0378">Hydrolase</keyword>
<dbReference type="FunFam" id="3.40.140.10:FF:000025">
    <property type="entry name" value="Riboflavin biosynthesis protein RibD"/>
    <property type="match status" value="1"/>
</dbReference>
<dbReference type="NCBIfam" id="TIGR00227">
    <property type="entry name" value="ribD_Cterm"/>
    <property type="match status" value="1"/>
</dbReference>
<feature type="active site" description="Proton donor" evidence="16">
    <location>
        <position position="56"/>
    </location>
</feature>
<evidence type="ECO:0000256" key="2">
    <source>
        <dbReference type="ARBA" id="ARBA00004882"/>
    </source>
</evidence>
<dbReference type="InterPro" id="IPR016192">
    <property type="entry name" value="APOBEC/CMP_deaminase_Zn-bd"/>
</dbReference>
<evidence type="ECO:0000256" key="15">
    <source>
        <dbReference type="PIRNR" id="PIRNR006769"/>
    </source>
</evidence>
<dbReference type="PROSITE" id="PS51747">
    <property type="entry name" value="CYT_DCMP_DEAMINASES_2"/>
    <property type="match status" value="1"/>
</dbReference>
<comment type="caution">
    <text evidence="20">The sequence shown here is derived from an EMBL/GenBank/DDBJ whole genome shotgun (WGS) entry which is preliminary data.</text>
</comment>
<dbReference type="CDD" id="cd01284">
    <property type="entry name" value="Riboflavin_deaminase-reductase"/>
    <property type="match status" value="1"/>
</dbReference>
<dbReference type="EC" id="1.1.1.193" evidence="15"/>
<evidence type="ECO:0000256" key="16">
    <source>
        <dbReference type="PIRSR" id="PIRSR006769-1"/>
    </source>
</evidence>
<feature type="binding site" evidence="17">
    <location>
        <position position="174"/>
    </location>
    <ligand>
        <name>NADP(+)</name>
        <dbReference type="ChEBI" id="CHEBI:58349"/>
    </ligand>
</feature>
<comment type="similarity">
    <text evidence="4 15">In the N-terminal section; belongs to the cytidine and deoxycytidylate deaminase family.</text>
</comment>
<feature type="binding site" evidence="17">
    <location>
        <position position="226"/>
    </location>
    <ligand>
        <name>NADP(+)</name>
        <dbReference type="ChEBI" id="CHEBI:58349"/>
    </ligand>
</feature>
<evidence type="ECO:0000313" key="21">
    <source>
        <dbReference type="Proteomes" id="UP000318102"/>
    </source>
</evidence>
<evidence type="ECO:0000256" key="12">
    <source>
        <dbReference type="ARBA" id="ARBA00023268"/>
    </source>
</evidence>
<dbReference type="InterPro" id="IPR016193">
    <property type="entry name" value="Cytidine_deaminase-like"/>
</dbReference>
<dbReference type="EMBL" id="VNJK01000001">
    <property type="protein sequence ID" value="TVX92839.1"/>
    <property type="molecule type" value="Genomic_DNA"/>
</dbReference>
<comment type="pathway">
    <text evidence="3 15">Cofactor biosynthesis; riboflavin biosynthesis; 5-amino-6-(D-ribitylamino)uracil from GTP: step 3/4.</text>
</comment>
<dbReference type="Gene3D" id="3.40.430.10">
    <property type="entry name" value="Dihydrofolate Reductase, subunit A"/>
    <property type="match status" value="1"/>
</dbReference>
<feature type="binding site" evidence="17">
    <location>
        <position position="200"/>
    </location>
    <ligand>
        <name>NADP(+)</name>
        <dbReference type="ChEBI" id="CHEBI:58349"/>
    </ligand>
</feature>
<evidence type="ECO:0000256" key="11">
    <source>
        <dbReference type="ARBA" id="ARBA00023002"/>
    </source>
</evidence>
<evidence type="ECO:0000256" key="3">
    <source>
        <dbReference type="ARBA" id="ARBA00004910"/>
    </source>
</evidence>
<accession>A0A559IYW6</accession>
<evidence type="ECO:0000256" key="10">
    <source>
        <dbReference type="ARBA" id="ARBA00022857"/>
    </source>
</evidence>
<evidence type="ECO:0000256" key="17">
    <source>
        <dbReference type="PIRSR" id="PIRSR006769-2"/>
    </source>
</evidence>
<dbReference type="EC" id="3.5.4.26" evidence="15"/>
<keyword evidence="11 15" id="KW-0560">Oxidoreductase</keyword>
<dbReference type="GO" id="GO:0008270">
    <property type="term" value="F:zinc ion binding"/>
    <property type="evidence" value="ECO:0007669"/>
    <property type="project" value="InterPro"/>
</dbReference>
<feature type="binding site" evidence="17">
    <location>
        <begin position="298"/>
        <end position="304"/>
    </location>
    <ligand>
        <name>NADP(+)</name>
        <dbReference type="ChEBI" id="CHEBI:58349"/>
    </ligand>
</feature>
<evidence type="ECO:0000256" key="8">
    <source>
        <dbReference type="ARBA" id="ARBA00022801"/>
    </source>
</evidence>
<dbReference type="InterPro" id="IPR002734">
    <property type="entry name" value="RibDG_C"/>
</dbReference>
<evidence type="ECO:0000256" key="6">
    <source>
        <dbReference type="ARBA" id="ARBA00022619"/>
    </source>
</evidence>
<dbReference type="Pfam" id="PF00383">
    <property type="entry name" value="dCMP_cyt_deam_1"/>
    <property type="match status" value="1"/>
</dbReference>
<organism evidence="20 21">
    <name type="scientific">Paenibacillus agilis</name>
    <dbReference type="NCBI Taxonomy" id="3020863"/>
    <lineage>
        <taxon>Bacteria</taxon>
        <taxon>Bacillati</taxon>
        <taxon>Bacillota</taxon>
        <taxon>Bacilli</taxon>
        <taxon>Bacillales</taxon>
        <taxon>Paenibacillaceae</taxon>
        <taxon>Paenibacillus</taxon>
    </lineage>
</organism>
<reference evidence="20 21" key="1">
    <citation type="submission" date="2019-07" db="EMBL/GenBank/DDBJ databases">
        <authorList>
            <person name="Kim J."/>
        </authorList>
    </citation>
    <scope>NUCLEOTIDE SEQUENCE [LARGE SCALE GENOMIC DNA]</scope>
    <source>
        <strain evidence="20 21">N4</strain>
    </source>
</reference>
<dbReference type="Pfam" id="PF01872">
    <property type="entry name" value="RibD_C"/>
    <property type="match status" value="1"/>
</dbReference>
<dbReference type="Proteomes" id="UP000318102">
    <property type="component" value="Unassembled WGS sequence"/>
</dbReference>
<evidence type="ECO:0000256" key="7">
    <source>
        <dbReference type="ARBA" id="ARBA00022723"/>
    </source>
</evidence>
<evidence type="ECO:0000256" key="14">
    <source>
        <dbReference type="ARBA" id="ARBA00049886"/>
    </source>
</evidence>
<feature type="binding site" evidence="18">
    <location>
        <position position="79"/>
    </location>
    <ligand>
        <name>Zn(2+)</name>
        <dbReference type="ChEBI" id="CHEBI:29105"/>
        <note>catalytic</note>
    </ligand>
</feature>
<keyword evidence="12" id="KW-0511">Multifunctional enzyme</keyword>
<comment type="function">
    <text evidence="1 15">Converts 2,5-diamino-6-(ribosylamino)-4(3h)-pyrimidinone 5'-phosphate into 5-amino-6-(ribosylamino)-2,4(1h,3h)-pyrimidinedione 5'-phosphate.</text>
</comment>
<dbReference type="OrthoDB" id="9800865at2"/>
<dbReference type="GO" id="GO:0008835">
    <property type="term" value="F:diaminohydroxyphosphoribosylaminopyrimidine deaminase activity"/>
    <property type="evidence" value="ECO:0007669"/>
    <property type="project" value="UniProtKB-EC"/>
</dbReference>
<feature type="domain" description="CMP/dCMP-type deaminase" evidence="19">
    <location>
        <begin position="5"/>
        <end position="127"/>
    </location>
</feature>
<feature type="binding site" evidence="17">
    <location>
        <position position="204"/>
    </location>
    <ligand>
        <name>NADP(+)</name>
        <dbReference type="ChEBI" id="CHEBI:58349"/>
    </ligand>
</feature>
<comment type="catalytic activity">
    <reaction evidence="13 15">
        <text>5-amino-6-(5-phospho-D-ribitylamino)uracil + NADP(+) = 5-amino-6-(5-phospho-D-ribosylamino)uracil + NADPH + H(+)</text>
        <dbReference type="Rhea" id="RHEA:17845"/>
        <dbReference type="ChEBI" id="CHEBI:15378"/>
        <dbReference type="ChEBI" id="CHEBI:57783"/>
        <dbReference type="ChEBI" id="CHEBI:58349"/>
        <dbReference type="ChEBI" id="CHEBI:58421"/>
        <dbReference type="ChEBI" id="CHEBI:58453"/>
        <dbReference type="EC" id="1.1.1.193"/>
    </reaction>
</comment>
<comment type="catalytic activity">
    <reaction evidence="14 15">
        <text>2,5-diamino-6-hydroxy-4-(5-phosphoribosylamino)-pyrimidine + H2O + H(+) = 5-amino-6-(5-phospho-D-ribosylamino)uracil + NH4(+)</text>
        <dbReference type="Rhea" id="RHEA:21868"/>
        <dbReference type="ChEBI" id="CHEBI:15377"/>
        <dbReference type="ChEBI" id="CHEBI:15378"/>
        <dbReference type="ChEBI" id="CHEBI:28938"/>
        <dbReference type="ChEBI" id="CHEBI:58453"/>
        <dbReference type="ChEBI" id="CHEBI:58614"/>
        <dbReference type="EC" id="3.5.4.26"/>
    </reaction>
</comment>
<dbReference type="InterPro" id="IPR011549">
    <property type="entry name" value="RibD_C"/>
</dbReference>
<dbReference type="PANTHER" id="PTHR38011">
    <property type="entry name" value="DIHYDROFOLATE REDUCTASE FAMILY PROTEIN (AFU_ORTHOLOGUE AFUA_8G06820)"/>
    <property type="match status" value="1"/>
</dbReference>
<name>A0A559IYW6_9BACL</name>
<comment type="pathway">
    <text evidence="2 15">Cofactor biosynthesis; riboflavin biosynthesis; 5-amino-6-(D-ribitylamino)uracil from GTP: step 2/4.</text>
</comment>
<feature type="binding site" evidence="17">
    <location>
        <position position="208"/>
    </location>
    <ligand>
        <name>substrate</name>
    </ligand>
</feature>
<dbReference type="InterPro" id="IPR004794">
    <property type="entry name" value="Eubact_RibD"/>
</dbReference>
<keyword evidence="10 15" id="KW-0521">NADP</keyword>
<evidence type="ECO:0000259" key="19">
    <source>
        <dbReference type="PROSITE" id="PS51747"/>
    </source>
</evidence>
<dbReference type="InterPro" id="IPR050765">
    <property type="entry name" value="Riboflavin_Biosynth_HTPR"/>
</dbReference>
<gene>
    <name evidence="20" type="primary">ribD</name>
    <name evidence="20" type="ORF">FPZ44_07100</name>
</gene>
<dbReference type="SUPFAM" id="SSF53597">
    <property type="entry name" value="Dihydrofolate reductase-like"/>
    <property type="match status" value="1"/>
</dbReference>
<protein>
    <recommendedName>
        <fullName evidence="15">Riboflavin biosynthesis protein RibD</fullName>
    </recommendedName>
    <domain>
        <recommendedName>
            <fullName evidence="15">Diaminohydroxyphosphoribosylaminopyrimidine deaminase</fullName>
            <shortName evidence="15">DRAP deaminase</shortName>
            <ecNumber evidence="15">3.5.4.26</ecNumber>
        </recommendedName>
        <alternativeName>
            <fullName evidence="15">Riboflavin-specific deaminase</fullName>
        </alternativeName>
    </domain>
    <domain>
        <recommendedName>
            <fullName evidence="15">5-amino-6-(5-phosphoribosylamino)uracil reductase</fullName>
            <ecNumber evidence="15">1.1.1.193</ecNumber>
        </recommendedName>
        <alternativeName>
            <fullName evidence="15">HTP reductase</fullName>
        </alternativeName>
    </domain>
</protein>
<keyword evidence="7 15" id="KW-0479">Metal-binding</keyword>
<dbReference type="GO" id="GO:0008703">
    <property type="term" value="F:5-amino-6-(5-phosphoribosylamino)uracil reductase activity"/>
    <property type="evidence" value="ECO:0007669"/>
    <property type="project" value="UniProtKB-EC"/>
</dbReference>
<feature type="binding site" evidence="17">
    <location>
        <position position="172"/>
    </location>
    <ligand>
        <name>substrate</name>
    </ligand>
</feature>
<dbReference type="SUPFAM" id="SSF53927">
    <property type="entry name" value="Cytidine deaminase-like"/>
    <property type="match status" value="1"/>
</dbReference>
<sequence>MIPRLDDEFYMQLAIQLAERVIGQTSINPPVGCVIVHGGRVVGMGAHLMRGEGHAEVHALQMAGELTKGATAYVTLEPCSHYGRTPPCCLRLIEAGVKRVVVGCVDPNPQVAGRGLTALHDNGIEVAVGVLQEEAKSLITMFAKFMLTKLPYVTMKTASTLDGKIATHTGDSKWITNADVRERVHALRHRHQAIMVGIETVLQDNPSLTTRLSVPALNPIRIIVDSKLRMPLDARLVKDEAAPTWVLTTTRANEHTAYGLEERGVRIIRVNDGPVVDLTLAMKLCAKEEIGSILLEGGGTLNGAMLKAGLIDRVLLMVAPKIVGHPKAPSVFNFEGVESMQDALQLEGLQVETIGDNVIISGSPLNRKLRELQDAQEVNAACSQV</sequence>
<dbReference type="PANTHER" id="PTHR38011:SF7">
    <property type="entry name" value="2,5-DIAMINO-6-RIBOSYLAMINO-4(3H)-PYRIMIDINONE 5'-PHOSPHATE REDUCTASE"/>
    <property type="match status" value="1"/>
</dbReference>
<keyword evidence="6 15" id="KW-0686">Riboflavin biosynthesis</keyword>
<evidence type="ECO:0000256" key="13">
    <source>
        <dbReference type="ARBA" id="ARBA00049861"/>
    </source>
</evidence>
<keyword evidence="9 15" id="KW-0862">Zinc</keyword>
<comment type="cofactor">
    <cofactor evidence="15 18">
        <name>Zn(2+)</name>
        <dbReference type="ChEBI" id="CHEBI:29105"/>
    </cofactor>
    <text evidence="15 18">Binds 1 zinc ion.</text>
</comment>
<dbReference type="GO" id="GO:0009231">
    <property type="term" value="P:riboflavin biosynthetic process"/>
    <property type="evidence" value="ECO:0007669"/>
    <property type="project" value="UniProtKB-UniPathway"/>
</dbReference>
<feature type="binding site" evidence="17">
    <location>
        <position position="188"/>
    </location>
    <ligand>
        <name>substrate</name>
    </ligand>
</feature>
<dbReference type="Gene3D" id="3.40.140.10">
    <property type="entry name" value="Cytidine Deaminase, domain 2"/>
    <property type="match status" value="1"/>
</dbReference>
<dbReference type="NCBIfam" id="TIGR00326">
    <property type="entry name" value="eubact_ribD"/>
    <property type="match status" value="1"/>
</dbReference>
<dbReference type="PIRSF" id="PIRSF006769">
    <property type="entry name" value="RibD"/>
    <property type="match status" value="1"/>
</dbReference>
<evidence type="ECO:0000256" key="1">
    <source>
        <dbReference type="ARBA" id="ARBA00002151"/>
    </source>
</evidence>
<feature type="binding site" evidence="17">
    <location>
        <position position="211"/>
    </location>
    <ligand>
        <name>substrate</name>
    </ligand>
</feature>